<dbReference type="GO" id="GO:0004521">
    <property type="term" value="F:RNA endonuclease activity"/>
    <property type="evidence" value="ECO:0007669"/>
    <property type="project" value="TreeGrafter"/>
</dbReference>
<evidence type="ECO:0000313" key="2">
    <source>
        <dbReference type="Proteomes" id="UP001153076"/>
    </source>
</evidence>
<dbReference type="OrthoDB" id="10249535at2759"/>
<evidence type="ECO:0000313" key="1">
    <source>
        <dbReference type="EMBL" id="KAJ8431649.1"/>
    </source>
</evidence>
<dbReference type="PANTHER" id="PTHR11203:SF37">
    <property type="entry name" value="INTEGRATOR COMPLEX SUBUNIT 11"/>
    <property type="match status" value="1"/>
</dbReference>
<dbReference type="InterPro" id="IPR050698">
    <property type="entry name" value="MBL"/>
</dbReference>
<dbReference type="InterPro" id="IPR036866">
    <property type="entry name" value="RibonucZ/Hydroxyglut_hydro"/>
</dbReference>
<dbReference type="SUPFAM" id="SSF56281">
    <property type="entry name" value="Metallo-hydrolase/oxidoreductase"/>
    <property type="match status" value="1"/>
</dbReference>
<gene>
    <name evidence="1" type="ORF">Cgig2_018747</name>
</gene>
<dbReference type="PANTHER" id="PTHR11203">
    <property type="entry name" value="CLEAVAGE AND POLYADENYLATION SPECIFICITY FACTOR FAMILY MEMBER"/>
    <property type="match status" value="1"/>
</dbReference>
<reference evidence="1" key="1">
    <citation type="submission" date="2022-04" db="EMBL/GenBank/DDBJ databases">
        <title>Carnegiea gigantea Genome sequencing and assembly v2.</title>
        <authorList>
            <person name="Copetti D."/>
            <person name="Sanderson M.J."/>
            <person name="Burquez A."/>
            <person name="Wojciechowski M.F."/>
        </authorList>
    </citation>
    <scope>NUCLEOTIDE SEQUENCE</scope>
    <source>
        <strain evidence="1">SGP5-SGP5p</strain>
        <tissue evidence="1">Aerial part</tissue>
    </source>
</reference>
<keyword evidence="2" id="KW-1185">Reference proteome</keyword>
<dbReference type="Proteomes" id="UP001153076">
    <property type="component" value="Unassembled WGS sequence"/>
</dbReference>
<dbReference type="AlphaFoldDB" id="A0A9Q1JVC6"/>
<dbReference type="EMBL" id="JAKOGI010000675">
    <property type="protein sequence ID" value="KAJ8431649.1"/>
    <property type="molecule type" value="Genomic_DNA"/>
</dbReference>
<proteinExistence type="predicted"/>
<sequence>MFYAKVGDTAIVYTGDYNMTPDRLLGAAQIDRLQLDLLITENGLEWEGMRNSFFNESEKDEKEQKGMTRNGKNGIFSNKWEEWSTYATTVRDTKYARERDWGEGEKVVYICYITSNGEWEFLSRLTAFHYSILNLLTALICSNMLPISQICSKLFQSAPAVKTDSYFNKLNLFLRRAWNNKNHLVKTVVNL</sequence>
<accession>A0A9Q1JVC6</accession>
<organism evidence="1 2">
    <name type="scientific">Carnegiea gigantea</name>
    <dbReference type="NCBI Taxonomy" id="171969"/>
    <lineage>
        <taxon>Eukaryota</taxon>
        <taxon>Viridiplantae</taxon>
        <taxon>Streptophyta</taxon>
        <taxon>Embryophyta</taxon>
        <taxon>Tracheophyta</taxon>
        <taxon>Spermatophyta</taxon>
        <taxon>Magnoliopsida</taxon>
        <taxon>eudicotyledons</taxon>
        <taxon>Gunneridae</taxon>
        <taxon>Pentapetalae</taxon>
        <taxon>Caryophyllales</taxon>
        <taxon>Cactineae</taxon>
        <taxon>Cactaceae</taxon>
        <taxon>Cactoideae</taxon>
        <taxon>Echinocereeae</taxon>
        <taxon>Carnegiea</taxon>
    </lineage>
</organism>
<protein>
    <submittedName>
        <fullName evidence="1">Uncharacterized protein</fullName>
    </submittedName>
</protein>
<dbReference type="Gene3D" id="3.60.15.10">
    <property type="entry name" value="Ribonuclease Z/Hydroxyacylglutathione hydrolase-like"/>
    <property type="match status" value="1"/>
</dbReference>
<dbReference type="GO" id="GO:0016180">
    <property type="term" value="P:snRNA processing"/>
    <property type="evidence" value="ECO:0007669"/>
    <property type="project" value="TreeGrafter"/>
</dbReference>
<dbReference type="GO" id="GO:0005634">
    <property type="term" value="C:nucleus"/>
    <property type="evidence" value="ECO:0007669"/>
    <property type="project" value="TreeGrafter"/>
</dbReference>
<comment type="caution">
    <text evidence="1">The sequence shown here is derived from an EMBL/GenBank/DDBJ whole genome shotgun (WGS) entry which is preliminary data.</text>
</comment>
<name>A0A9Q1JVC6_9CARY</name>